<proteinExistence type="predicted"/>
<dbReference type="InterPro" id="IPR007899">
    <property type="entry name" value="CHAD_dom"/>
</dbReference>
<dbReference type="Proteomes" id="UP000252706">
    <property type="component" value="Unassembled WGS sequence"/>
</dbReference>
<accession>A0A366WUB6</accession>
<comment type="caution">
    <text evidence="2">The sequence shown here is derived from an EMBL/GenBank/DDBJ whole genome shotgun (WGS) entry which is preliminary data.</text>
</comment>
<reference evidence="2 3" key="1">
    <citation type="submission" date="2018-07" db="EMBL/GenBank/DDBJ databases">
        <title>Modular assembly of carbohydrate-degrading microbial communities in the ocean.</title>
        <authorList>
            <person name="Enke T.N."/>
            <person name="Datta M.S."/>
            <person name="Schwartzman J.A."/>
            <person name="Cermak N."/>
            <person name="Schmitz D.A."/>
            <person name="Barrere J."/>
            <person name="Cordero O.X."/>
        </authorList>
    </citation>
    <scope>NUCLEOTIDE SEQUENCE [LARGE SCALE GENOMIC DNA]</scope>
    <source>
        <strain evidence="2 3">C3M10</strain>
    </source>
</reference>
<dbReference type="Gene3D" id="1.40.20.10">
    <property type="entry name" value="CHAD domain"/>
    <property type="match status" value="1"/>
</dbReference>
<dbReference type="AlphaFoldDB" id="A0A366WUB6"/>
<dbReference type="PANTHER" id="PTHR39339:SF1">
    <property type="entry name" value="CHAD DOMAIN-CONTAINING PROTEIN"/>
    <property type="match status" value="1"/>
</dbReference>
<feature type="domain" description="CHAD" evidence="1">
    <location>
        <begin position="201"/>
        <end position="499"/>
    </location>
</feature>
<dbReference type="OrthoDB" id="9777271at2"/>
<dbReference type="PROSITE" id="PS51708">
    <property type="entry name" value="CHAD"/>
    <property type="match status" value="1"/>
</dbReference>
<evidence type="ECO:0000313" key="3">
    <source>
        <dbReference type="Proteomes" id="UP000252706"/>
    </source>
</evidence>
<gene>
    <name evidence="2" type="ORF">DS909_15935</name>
</gene>
<dbReference type="PANTHER" id="PTHR39339">
    <property type="entry name" value="SLR1444 PROTEIN"/>
    <property type="match status" value="1"/>
</dbReference>
<dbReference type="Pfam" id="PF05235">
    <property type="entry name" value="CHAD"/>
    <property type="match status" value="1"/>
</dbReference>
<protein>
    <submittedName>
        <fullName evidence="2">CHAD domain-containing protein</fullName>
    </submittedName>
</protein>
<dbReference type="RefSeq" id="WP_113824454.1">
    <property type="nucleotide sequence ID" value="NZ_QOCE01000038.1"/>
</dbReference>
<dbReference type="EMBL" id="QOCE01000038">
    <property type="protein sequence ID" value="RBW52737.1"/>
    <property type="molecule type" value="Genomic_DNA"/>
</dbReference>
<dbReference type="InterPro" id="IPR038186">
    <property type="entry name" value="CHAD_dom_sf"/>
</dbReference>
<evidence type="ECO:0000313" key="2">
    <source>
        <dbReference type="EMBL" id="RBW52737.1"/>
    </source>
</evidence>
<sequence length="508" mass="56020">MTTPSEHLIVIPGEMDAIQLEGAIGKLRVRVDSPLAPIAFQLWDCFDQSLRQASKVLVEFDNRFLLISGGGGCVMQSAQRSGNFVSDLESGPVKQGLRKVPPLRALLVSGAGQLEIRRIGVLDSLQKTQARAVVHTLRTEDGVVTLVLMQRLRGYDKAFAVLETALKHLATAKALVIDAFQSIRPNLACYTAKPDFGFGSDTPIYDVVTEIIEGLLDVAHANEAGIVADHDTEFLHDYRVAIRKIRSVLNACKGVYSPDQMNALNQSFDDLMAPTGRLRDLDVQELDQAGYFEIVPENLHPGLHLMARAFHKQRMAEHRKLAKYLSSRPYQKTIRALAAQVSEAGALEPGPKADQAGVRFARKMILKRYKKLQQAVQAGGKHASDAQLHDIRVHCKRLRYALELFAPLFPSKGVKPVLKSLKKAQEDLGAFNDCVVQQDALQRFLNTHAAKSKADSREIALSVGGVVTVLTHRQSIARAKSVAHLSRLGSPEYQKNLRQILTAPETKE</sequence>
<evidence type="ECO:0000259" key="1">
    <source>
        <dbReference type="PROSITE" id="PS51708"/>
    </source>
</evidence>
<organism evidence="2 3">
    <name type="scientific">Phaeobacter gallaeciensis</name>
    <dbReference type="NCBI Taxonomy" id="60890"/>
    <lineage>
        <taxon>Bacteria</taxon>
        <taxon>Pseudomonadati</taxon>
        <taxon>Pseudomonadota</taxon>
        <taxon>Alphaproteobacteria</taxon>
        <taxon>Rhodobacterales</taxon>
        <taxon>Roseobacteraceae</taxon>
        <taxon>Phaeobacter</taxon>
    </lineage>
</organism>
<name>A0A366WUB6_9RHOB</name>
<dbReference type="SMART" id="SM00880">
    <property type="entry name" value="CHAD"/>
    <property type="match status" value="1"/>
</dbReference>